<dbReference type="InterPro" id="IPR036404">
    <property type="entry name" value="Jacalin-like_lectin_dom_sf"/>
</dbReference>
<keyword evidence="2" id="KW-0430">Lectin</keyword>
<dbReference type="Gene3D" id="2.100.10.30">
    <property type="entry name" value="Jacalin-like lectin domain"/>
    <property type="match status" value="2"/>
</dbReference>
<accession>A0AAE0B988</accession>
<dbReference type="EMBL" id="JANJYJ010000001">
    <property type="protein sequence ID" value="KAK3231620.1"/>
    <property type="molecule type" value="Genomic_DNA"/>
</dbReference>
<name>A0AAE0B988_9ROSI</name>
<comment type="caution">
    <text evidence="4">The sequence shown here is derived from an EMBL/GenBank/DDBJ whole genome shotgun (WGS) entry which is preliminary data.</text>
</comment>
<dbReference type="GO" id="GO:0030246">
    <property type="term" value="F:carbohydrate binding"/>
    <property type="evidence" value="ECO:0007669"/>
    <property type="project" value="UniProtKB-KW"/>
</dbReference>
<proteinExistence type="inferred from homology"/>
<dbReference type="PANTHER" id="PTHR47293:SF66">
    <property type="entry name" value="JACALIN-RELATED LECTIN 11-RELATED"/>
    <property type="match status" value="1"/>
</dbReference>
<evidence type="ECO:0000259" key="3">
    <source>
        <dbReference type="PROSITE" id="PS51752"/>
    </source>
</evidence>
<dbReference type="Pfam" id="PF01419">
    <property type="entry name" value="Jacalin"/>
    <property type="match status" value="2"/>
</dbReference>
<dbReference type="PANTHER" id="PTHR47293">
    <property type="entry name" value="JACALIN-RELATED LECTIN 3"/>
    <property type="match status" value="1"/>
</dbReference>
<evidence type="ECO:0000256" key="2">
    <source>
        <dbReference type="ARBA" id="ARBA00022734"/>
    </source>
</evidence>
<feature type="domain" description="Jacalin-type lectin" evidence="3">
    <location>
        <begin position="1"/>
        <end position="71"/>
    </location>
</feature>
<gene>
    <name evidence="4" type="ORF">Dsin_003501</name>
</gene>
<evidence type="ECO:0000313" key="4">
    <source>
        <dbReference type="EMBL" id="KAK3231620.1"/>
    </source>
</evidence>
<evidence type="ECO:0000313" key="5">
    <source>
        <dbReference type="Proteomes" id="UP001281410"/>
    </source>
</evidence>
<dbReference type="Proteomes" id="UP001281410">
    <property type="component" value="Unassembled WGS sequence"/>
</dbReference>
<feature type="domain" description="Jacalin-type lectin" evidence="3">
    <location>
        <begin position="90"/>
        <end position="166"/>
    </location>
</feature>
<dbReference type="InterPro" id="IPR001229">
    <property type="entry name" value="Jacalin-like_lectin_dom"/>
</dbReference>
<reference evidence="4" key="1">
    <citation type="journal article" date="2023" name="Plant J.">
        <title>Genome sequences and population genomics provide insights into the demographic history, inbreeding, and mutation load of two 'living fossil' tree species of Dipteronia.</title>
        <authorList>
            <person name="Feng Y."/>
            <person name="Comes H.P."/>
            <person name="Chen J."/>
            <person name="Zhu S."/>
            <person name="Lu R."/>
            <person name="Zhang X."/>
            <person name="Li P."/>
            <person name="Qiu J."/>
            <person name="Olsen K.M."/>
            <person name="Qiu Y."/>
        </authorList>
    </citation>
    <scope>NUCLEOTIDE SEQUENCE</scope>
    <source>
        <strain evidence="4">NBL</strain>
    </source>
</reference>
<protein>
    <recommendedName>
        <fullName evidence="3">Jacalin-type lectin domain-containing protein</fullName>
    </recommendedName>
</protein>
<dbReference type="SUPFAM" id="SSF51101">
    <property type="entry name" value="Mannose-binding lectins"/>
    <property type="match status" value="2"/>
</dbReference>
<keyword evidence="5" id="KW-1185">Reference proteome</keyword>
<dbReference type="PROSITE" id="PS51752">
    <property type="entry name" value="JACALIN_LECTIN"/>
    <property type="match status" value="2"/>
</dbReference>
<comment type="similarity">
    <text evidence="1">Belongs to the jacalin lectin family.</text>
</comment>
<organism evidence="4 5">
    <name type="scientific">Dipteronia sinensis</name>
    <dbReference type="NCBI Taxonomy" id="43782"/>
    <lineage>
        <taxon>Eukaryota</taxon>
        <taxon>Viridiplantae</taxon>
        <taxon>Streptophyta</taxon>
        <taxon>Embryophyta</taxon>
        <taxon>Tracheophyta</taxon>
        <taxon>Spermatophyta</taxon>
        <taxon>Magnoliopsida</taxon>
        <taxon>eudicotyledons</taxon>
        <taxon>Gunneridae</taxon>
        <taxon>Pentapetalae</taxon>
        <taxon>rosids</taxon>
        <taxon>malvids</taxon>
        <taxon>Sapindales</taxon>
        <taxon>Sapindaceae</taxon>
        <taxon>Hippocastanoideae</taxon>
        <taxon>Acereae</taxon>
        <taxon>Dipteronia</taxon>
    </lineage>
</organism>
<dbReference type="AlphaFoldDB" id="A0AAE0B988"/>
<evidence type="ECO:0000256" key="1">
    <source>
        <dbReference type="ARBA" id="ARBA00006568"/>
    </source>
</evidence>
<sequence>MSISGTCDVFCGNYVVQSLCFYTNQTKYGPFGHTSGSPFNFPMKEGVIIGFHGRGWPSVGYVDAIGVYVKPLEDLLCSTHKGHSYNLENPTKRELWGGNGGKDWNYQPNDVITEIKVHHGKYIDSISFKSKDEDGNWRTYGGTGGKEEPPFQIDWPSDYLASISGT</sequence>